<dbReference type="PANTHER" id="PTHR30193:SF1">
    <property type="entry name" value="ABC TRANSPORTER PERMEASE PROTEIN YESP-RELATED"/>
    <property type="match status" value="1"/>
</dbReference>
<evidence type="ECO:0000256" key="3">
    <source>
        <dbReference type="ARBA" id="ARBA00022475"/>
    </source>
</evidence>
<dbReference type="InterPro" id="IPR051393">
    <property type="entry name" value="ABC_transporter_permease"/>
</dbReference>
<name>A0A1H2J703_9ACTN</name>
<organism evidence="10 11">
    <name type="scientific">Jiangella alkaliphila</name>
    <dbReference type="NCBI Taxonomy" id="419479"/>
    <lineage>
        <taxon>Bacteria</taxon>
        <taxon>Bacillati</taxon>
        <taxon>Actinomycetota</taxon>
        <taxon>Actinomycetes</taxon>
        <taxon>Jiangellales</taxon>
        <taxon>Jiangellaceae</taxon>
        <taxon>Jiangella</taxon>
    </lineage>
</organism>
<feature type="transmembrane region" description="Helical" evidence="7">
    <location>
        <begin position="42"/>
        <end position="68"/>
    </location>
</feature>
<dbReference type="GO" id="GO:0005886">
    <property type="term" value="C:plasma membrane"/>
    <property type="evidence" value="ECO:0007669"/>
    <property type="project" value="UniProtKB-SubCell"/>
</dbReference>
<comment type="similarity">
    <text evidence="7">Belongs to the binding-protein-dependent transport system permease family.</text>
</comment>
<reference evidence="11" key="1">
    <citation type="submission" date="2016-10" db="EMBL/GenBank/DDBJ databases">
        <authorList>
            <person name="Varghese N."/>
            <person name="Submissions S."/>
        </authorList>
    </citation>
    <scope>NUCLEOTIDE SEQUENCE [LARGE SCALE GENOMIC DNA]</scope>
    <source>
        <strain evidence="11">DSM 45079</strain>
    </source>
</reference>
<feature type="transmembrane region" description="Helical" evidence="7">
    <location>
        <begin position="229"/>
        <end position="254"/>
    </location>
</feature>
<keyword evidence="5 7" id="KW-1133">Transmembrane helix</keyword>
<keyword evidence="6 7" id="KW-0472">Membrane</keyword>
<keyword evidence="2 7" id="KW-0813">Transport</keyword>
<sequence>MPDLHLLSRPDAGEAPVRAGDPHSPSGRRRPGRDFTWSRSGYLFLTPWLVGVIGLVLVPLAFSLYLSFTDYNLLSSPEWVGLDNYRQLFGDDDRYLHSLRLTVGYVVLAVPLQLAAALAAALLLAPRRRGQGAYRALFYLPSLLGASVAVSITWRALFDYGGGVTGFLASFGIEERSWVNNPSSVLWVIIALEIWRFGAPMVIFIAGLQQIPAELYEAAALDGAGRLRTFASITVPMLSPIIFFNLVLGVISAFQTFTPAQLVGDGRGGPADSTLFYAVNLYQQAFEYQRMGYASAIAWVMLALLGVVAGLLFWTSRKWVHYGR</sequence>
<evidence type="ECO:0000313" key="10">
    <source>
        <dbReference type="EMBL" id="SDU51961.1"/>
    </source>
</evidence>
<dbReference type="STRING" id="419479.SAMN04488563_2353"/>
<dbReference type="SUPFAM" id="SSF161098">
    <property type="entry name" value="MetI-like"/>
    <property type="match status" value="1"/>
</dbReference>
<feature type="transmembrane region" description="Helical" evidence="7">
    <location>
        <begin position="137"/>
        <end position="157"/>
    </location>
</feature>
<dbReference type="InterPro" id="IPR035906">
    <property type="entry name" value="MetI-like_sf"/>
</dbReference>
<gene>
    <name evidence="10" type="ORF">SAMN04488563_2353</name>
</gene>
<feature type="domain" description="ABC transmembrane type-1" evidence="9">
    <location>
        <begin position="99"/>
        <end position="312"/>
    </location>
</feature>
<dbReference type="EMBL" id="LT629791">
    <property type="protein sequence ID" value="SDU51961.1"/>
    <property type="molecule type" value="Genomic_DNA"/>
</dbReference>
<evidence type="ECO:0000256" key="7">
    <source>
        <dbReference type="RuleBase" id="RU363032"/>
    </source>
</evidence>
<dbReference type="InterPro" id="IPR000515">
    <property type="entry name" value="MetI-like"/>
</dbReference>
<feature type="transmembrane region" description="Helical" evidence="7">
    <location>
        <begin position="185"/>
        <end position="208"/>
    </location>
</feature>
<dbReference type="Pfam" id="PF00528">
    <property type="entry name" value="BPD_transp_1"/>
    <property type="match status" value="1"/>
</dbReference>
<keyword evidence="10" id="KW-0762">Sugar transport</keyword>
<evidence type="ECO:0000256" key="1">
    <source>
        <dbReference type="ARBA" id="ARBA00004651"/>
    </source>
</evidence>
<protein>
    <submittedName>
        <fullName evidence="10">Multiple sugar transport system permease protein</fullName>
    </submittedName>
</protein>
<dbReference type="PANTHER" id="PTHR30193">
    <property type="entry name" value="ABC TRANSPORTER PERMEASE PROTEIN"/>
    <property type="match status" value="1"/>
</dbReference>
<keyword evidence="4 7" id="KW-0812">Transmembrane</keyword>
<evidence type="ECO:0000313" key="11">
    <source>
        <dbReference type="Proteomes" id="UP000182977"/>
    </source>
</evidence>
<keyword evidence="3" id="KW-1003">Cell membrane</keyword>
<dbReference type="OrthoDB" id="9805974at2"/>
<feature type="transmembrane region" description="Helical" evidence="7">
    <location>
        <begin position="291"/>
        <end position="314"/>
    </location>
</feature>
<dbReference type="CDD" id="cd06261">
    <property type="entry name" value="TM_PBP2"/>
    <property type="match status" value="1"/>
</dbReference>
<dbReference type="GO" id="GO:0055085">
    <property type="term" value="P:transmembrane transport"/>
    <property type="evidence" value="ECO:0007669"/>
    <property type="project" value="InterPro"/>
</dbReference>
<evidence type="ECO:0000259" key="9">
    <source>
        <dbReference type="PROSITE" id="PS50928"/>
    </source>
</evidence>
<keyword evidence="11" id="KW-1185">Reference proteome</keyword>
<dbReference type="Gene3D" id="1.10.3720.10">
    <property type="entry name" value="MetI-like"/>
    <property type="match status" value="1"/>
</dbReference>
<dbReference type="PROSITE" id="PS50928">
    <property type="entry name" value="ABC_TM1"/>
    <property type="match status" value="1"/>
</dbReference>
<evidence type="ECO:0000256" key="6">
    <source>
        <dbReference type="ARBA" id="ARBA00023136"/>
    </source>
</evidence>
<evidence type="ECO:0000256" key="8">
    <source>
        <dbReference type="SAM" id="MobiDB-lite"/>
    </source>
</evidence>
<dbReference type="Proteomes" id="UP000182977">
    <property type="component" value="Chromosome I"/>
</dbReference>
<dbReference type="RefSeq" id="WP_082155562.1">
    <property type="nucleotide sequence ID" value="NZ_LBMC01000037.1"/>
</dbReference>
<feature type="region of interest" description="Disordered" evidence="8">
    <location>
        <begin position="1"/>
        <end position="32"/>
    </location>
</feature>
<proteinExistence type="inferred from homology"/>
<evidence type="ECO:0000256" key="5">
    <source>
        <dbReference type="ARBA" id="ARBA00022989"/>
    </source>
</evidence>
<comment type="subcellular location">
    <subcellularLocation>
        <location evidence="1 7">Cell membrane</location>
        <topology evidence="1 7">Multi-pass membrane protein</topology>
    </subcellularLocation>
</comment>
<evidence type="ECO:0000256" key="4">
    <source>
        <dbReference type="ARBA" id="ARBA00022692"/>
    </source>
</evidence>
<accession>A0A1H2J703</accession>
<dbReference type="SUPFAM" id="SSF160964">
    <property type="entry name" value="MalF N-terminal region-like"/>
    <property type="match status" value="1"/>
</dbReference>
<evidence type="ECO:0000256" key="2">
    <source>
        <dbReference type="ARBA" id="ARBA00022448"/>
    </source>
</evidence>
<feature type="transmembrane region" description="Helical" evidence="7">
    <location>
        <begin position="103"/>
        <end position="125"/>
    </location>
</feature>
<dbReference type="AlphaFoldDB" id="A0A1H2J703"/>
<feature type="compositionally biased region" description="Basic and acidic residues" evidence="8">
    <location>
        <begin position="1"/>
        <end position="12"/>
    </location>
</feature>